<gene>
    <name evidence="4" type="primary">porU</name>
    <name evidence="4" type="ORF">Ataiwa_19060</name>
</gene>
<sequence length="1076" mass="120093">MSGKGLVWLVLLLALSYQSANAQFFQVEIEQSGVYKLSREKARSLGLEDLSEVSFFGYPGMLPQKLDSAQLQIQEIPSWQTQDELWVFLQGPHVIELDSFGNVTYEHHLYSNSLSYWVGKKPNPLRITKEIFPESSHTSPGFLYQITPYKEEKTNLLDSGRDWYSLPIRQGQSLNVNFGLSSDSSAPWLIQGRAMAQSSASSTVRILSGNTLLEEIDFSPIPNTLYGIKGRDQNFSISITPSDNRISQLRFTYQASAPNSSGYLDYVAIAVPKAPNEWKNGIFHSITSANLSISQPAEIWEISDFFHPKTTAQNQLAGKKWVIFTPDELPELETSGEITLSRRIQNSGAEFLIISSQDLLNSARKLQAHKQSMGISTEVVPLNEIYQEFGYGNPDLTAIRNFIAWEYHQGKILKNVLVIGKGTFDYKGILGGRPNLVPIYTSRNSLNPLATYSSDDYLGLIDWGQGEWTETRDGDELMQIGVGRIPTISFAEANEIVEKIIQYETSPSPGKWKHRLSFLADDADNNIHMRDAEAHVEYLEENHPGFLSQKLYLDRFEQVNNSGRQSSPAAKEALQKTLDEGTLLLNFIGHGNETTLTAEEIFHVSDLQNWPKQPFLPIWMTATCEFGRHDSPFIRSAAEELLFAPEKGGIALLTTGRPVFSSVNFALNKEFIEELLHSEEGRYQDLGTIFKNTKNQSLNGPLNRNFSLLGDPSLRLPLPELQVEVEKISLPNSENEADTLKALQEYELLAKVTDPLTGATQASFQGEYQLEIRDKPVNKSTLGDESSPFSFSEESTLIVQGKGKVEQGLLRANFLVPKNIDLEKGNGKIRLWAASDSGFEAFGSERKQIGGTTSSPVNDREGPEISILPGGKASPPYLFNSPSIEVELHLEDISGINISDLIPQESLVLQVNEEDPIFVGSLFEAEDGGYSKGSLSLRISGLKEGKNQIRVRAWDNVGNGSEKQIEILIEGSQDLKILSHLVYPNPANEAANFQLSHNRPGENLLLKLEVYNLLGQILLSHSYRLVKAEETIGDLSWFFFQSQTKYPAKGTYIYKLTLQSESTFDFDSKSGKLVIR</sequence>
<reference evidence="4 5" key="1">
    <citation type="submission" date="2023-08" db="EMBL/GenBank/DDBJ databases">
        <title>Draft genome sequence of Algoriphagus taiwanensis.</title>
        <authorList>
            <person name="Takatani N."/>
            <person name="Hosokawa M."/>
            <person name="Sawabe T."/>
        </authorList>
    </citation>
    <scope>NUCLEOTIDE SEQUENCE [LARGE SCALE GENOMIC DNA]</scope>
    <source>
        <strain evidence="4 5">JCM 19755</strain>
    </source>
</reference>
<dbReference type="Gene3D" id="3.40.50.10390">
    <property type="entry name" value="Gingipain r, domain 1"/>
    <property type="match status" value="1"/>
</dbReference>
<protein>
    <submittedName>
        <fullName evidence="4">Type IX secretion system sortase PorU</fullName>
    </submittedName>
</protein>
<dbReference type="Pfam" id="PF01364">
    <property type="entry name" value="Peptidase_C25"/>
    <property type="match status" value="1"/>
</dbReference>
<dbReference type="EMBL" id="BTPE01000005">
    <property type="protein sequence ID" value="GMQ33634.1"/>
    <property type="molecule type" value="Genomic_DNA"/>
</dbReference>
<evidence type="ECO:0000259" key="3">
    <source>
        <dbReference type="Pfam" id="PF01364"/>
    </source>
</evidence>
<name>A0ABQ6Q098_9BACT</name>
<dbReference type="Proteomes" id="UP001307705">
    <property type="component" value="Unassembled WGS sequence"/>
</dbReference>
<dbReference type="NCBIfam" id="NF033707">
    <property type="entry name" value="T9SS_sortase"/>
    <property type="match status" value="1"/>
</dbReference>
<dbReference type="InterPro" id="IPR026444">
    <property type="entry name" value="Secre_tail"/>
</dbReference>
<comment type="caution">
    <text evidence="4">The sequence shown here is derived from an EMBL/GenBank/DDBJ whole genome shotgun (WGS) entry which is preliminary data.</text>
</comment>
<dbReference type="InterPro" id="IPR001769">
    <property type="entry name" value="Gingipain"/>
</dbReference>
<feature type="chain" id="PRO_5047008655" evidence="2">
    <location>
        <begin position="23"/>
        <end position="1076"/>
    </location>
</feature>
<evidence type="ECO:0000313" key="5">
    <source>
        <dbReference type="Proteomes" id="UP001307705"/>
    </source>
</evidence>
<evidence type="ECO:0000256" key="2">
    <source>
        <dbReference type="SAM" id="SignalP"/>
    </source>
</evidence>
<feature type="signal peptide" evidence="2">
    <location>
        <begin position="1"/>
        <end position="22"/>
    </location>
</feature>
<evidence type="ECO:0000256" key="1">
    <source>
        <dbReference type="ARBA" id="ARBA00022729"/>
    </source>
</evidence>
<dbReference type="InterPro" id="IPR029031">
    <property type="entry name" value="Gingipain_N_sf"/>
</dbReference>
<dbReference type="CDD" id="cd02258">
    <property type="entry name" value="Peptidase_C25_N"/>
    <property type="match status" value="1"/>
</dbReference>
<dbReference type="Gene3D" id="3.40.50.1460">
    <property type="match status" value="1"/>
</dbReference>
<keyword evidence="5" id="KW-1185">Reference proteome</keyword>
<organism evidence="4 5">
    <name type="scientific">Algoriphagus taiwanensis</name>
    <dbReference type="NCBI Taxonomy" id="1445656"/>
    <lineage>
        <taxon>Bacteria</taxon>
        <taxon>Pseudomonadati</taxon>
        <taxon>Bacteroidota</taxon>
        <taxon>Cytophagia</taxon>
        <taxon>Cytophagales</taxon>
        <taxon>Cyclobacteriaceae</taxon>
        <taxon>Algoriphagus</taxon>
    </lineage>
</organism>
<dbReference type="RefSeq" id="WP_338228435.1">
    <property type="nucleotide sequence ID" value="NZ_BTPE01000005.1"/>
</dbReference>
<dbReference type="InterPro" id="IPR029030">
    <property type="entry name" value="Caspase-like_dom_sf"/>
</dbReference>
<accession>A0ABQ6Q098</accession>
<proteinExistence type="predicted"/>
<dbReference type="SUPFAM" id="SSF52129">
    <property type="entry name" value="Caspase-like"/>
    <property type="match status" value="1"/>
</dbReference>
<keyword evidence="1 2" id="KW-0732">Signal</keyword>
<dbReference type="NCBIfam" id="TIGR04183">
    <property type="entry name" value="Por_Secre_tail"/>
    <property type="match status" value="1"/>
</dbReference>
<feature type="domain" description="Gingipain" evidence="3">
    <location>
        <begin position="351"/>
        <end position="716"/>
    </location>
</feature>
<evidence type="ECO:0000313" key="4">
    <source>
        <dbReference type="EMBL" id="GMQ33634.1"/>
    </source>
</evidence>